<dbReference type="RefSeq" id="WP_152756204.1">
    <property type="nucleotide sequence ID" value="NZ_WHLY01000002.1"/>
</dbReference>
<keyword evidence="8" id="KW-0175">Coiled coil</keyword>
<sequence>MRVLFILCSFWLFSSKSYSVHAQTTASDTLSAYATLEECIQYALAHQVDIRQAQLDEQITDRTIKSRLADWYPQVGFNFNIQHYLQLPVVLFPDLNNPSGPRREIRTGVTNSSTGAFTLNQTIFNRDVLLANRTAQDVLKQAVQNTTNTKINVTVDVSKAFYDLLLTRQQQDILNAQIERLARNLKDAVNQFKSGIVDKTDYQRATIALNNATAQLKQAQEQAIAREAVLKNQMGYPVERPLTITYDSTRLELDAQLDTTQIVNYQNRIEYQRLQTRRNLLRAEIDYARWSFLPTVSFFVNYNLLYQNQEFAQLYGRTFPNSLFGLTIALPLFQGGKRLQNIKIAELQFERSDWDMTGLRNDINTEFTQALAQYKGDWINYLTLRENVSLAREVYDVIQLQYKSGVKTYLDVVIAQTDLRTAEFNYTNALYQVISSKLDVERALGSIDY</sequence>
<proteinExistence type="inferred from homology"/>
<gene>
    <name evidence="10" type="ORF">GBK04_01375</name>
</gene>
<comment type="subcellular location">
    <subcellularLocation>
        <location evidence="1">Cell outer membrane</location>
    </subcellularLocation>
</comment>
<comment type="caution">
    <text evidence="10">The sequence shown here is derived from an EMBL/GenBank/DDBJ whole genome shotgun (WGS) entry which is preliminary data.</text>
</comment>
<dbReference type="PANTHER" id="PTHR30026:SF20">
    <property type="entry name" value="OUTER MEMBRANE PROTEIN TOLC"/>
    <property type="match status" value="1"/>
</dbReference>
<keyword evidence="9" id="KW-0732">Signal</keyword>
<keyword evidence="4" id="KW-1134">Transmembrane beta strand</keyword>
<dbReference type="GO" id="GO:0009279">
    <property type="term" value="C:cell outer membrane"/>
    <property type="evidence" value="ECO:0007669"/>
    <property type="project" value="UniProtKB-SubCell"/>
</dbReference>
<keyword evidence="5" id="KW-0812">Transmembrane</keyword>
<dbReference type="SUPFAM" id="SSF56954">
    <property type="entry name" value="Outer membrane efflux proteins (OEP)"/>
    <property type="match status" value="1"/>
</dbReference>
<evidence type="ECO:0000256" key="7">
    <source>
        <dbReference type="ARBA" id="ARBA00023237"/>
    </source>
</evidence>
<evidence type="ECO:0000256" key="3">
    <source>
        <dbReference type="ARBA" id="ARBA00022448"/>
    </source>
</evidence>
<reference evidence="10 11" key="1">
    <citation type="submission" date="2019-10" db="EMBL/GenBank/DDBJ databases">
        <title>Draft Genome Sequence of Cytophagaceae sp. SJW1-29.</title>
        <authorList>
            <person name="Choi A."/>
        </authorList>
    </citation>
    <scope>NUCLEOTIDE SEQUENCE [LARGE SCALE GENOMIC DNA]</scope>
    <source>
        <strain evidence="10 11">SJW1-29</strain>
    </source>
</reference>
<dbReference type="AlphaFoldDB" id="A0A7C9FAT0"/>
<keyword evidence="3" id="KW-0813">Transport</keyword>
<dbReference type="EMBL" id="WHLY01000002">
    <property type="protein sequence ID" value="MPR32027.1"/>
    <property type="molecule type" value="Genomic_DNA"/>
</dbReference>
<feature type="chain" id="PRO_5028838225" evidence="9">
    <location>
        <begin position="23"/>
        <end position="449"/>
    </location>
</feature>
<feature type="coiled-coil region" evidence="8">
    <location>
        <begin position="171"/>
        <end position="229"/>
    </location>
</feature>
<evidence type="ECO:0000256" key="5">
    <source>
        <dbReference type="ARBA" id="ARBA00022692"/>
    </source>
</evidence>
<dbReference type="Proteomes" id="UP000479293">
    <property type="component" value="Unassembled WGS sequence"/>
</dbReference>
<protein>
    <submittedName>
        <fullName evidence="10">TolC family protein</fullName>
    </submittedName>
</protein>
<evidence type="ECO:0000256" key="2">
    <source>
        <dbReference type="ARBA" id="ARBA00007613"/>
    </source>
</evidence>
<dbReference type="PANTHER" id="PTHR30026">
    <property type="entry name" value="OUTER MEMBRANE PROTEIN TOLC"/>
    <property type="match status" value="1"/>
</dbReference>
<evidence type="ECO:0000256" key="6">
    <source>
        <dbReference type="ARBA" id="ARBA00023136"/>
    </source>
</evidence>
<evidence type="ECO:0000313" key="10">
    <source>
        <dbReference type="EMBL" id="MPR32027.1"/>
    </source>
</evidence>
<organism evidence="10 11">
    <name type="scientific">Salmonirosea aquatica</name>
    <dbReference type="NCBI Taxonomy" id="2654236"/>
    <lineage>
        <taxon>Bacteria</taxon>
        <taxon>Pseudomonadati</taxon>
        <taxon>Bacteroidota</taxon>
        <taxon>Cytophagia</taxon>
        <taxon>Cytophagales</taxon>
        <taxon>Spirosomataceae</taxon>
        <taxon>Salmonirosea</taxon>
    </lineage>
</organism>
<name>A0A7C9FAT0_9BACT</name>
<dbReference type="GO" id="GO:0015562">
    <property type="term" value="F:efflux transmembrane transporter activity"/>
    <property type="evidence" value="ECO:0007669"/>
    <property type="project" value="InterPro"/>
</dbReference>
<dbReference type="GO" id="GO:0015288">
    <property type="term" value="F:porin activity"/>
    <property type="evidence" value="ECO:0007669"/>
    <property type="project" value="TreeGrafter"/>
</dbReference>
<keyword evidence="6" id="KW-0472">Membrane</keyword>
<dbReference type="Pfam" id="PF02321">
    <property type="entry name" value="OEP"/>
    <property type="match status" value="2"/>
</dbReference>
<evidence type="ECO:0000256" key="4">
    <source>
        <dbReference type="ARBA" id="ARBA00022452"/>
    </source>
</evidence>
<evidence type="ECO:0000256" key="9">
    <source>
        <dbReference type="SAM" id="SignalP"/>
    </source>
</evidence>
<feature type="signal peptide" evidence="9">
    <location>
        <begin position="1"/>
        <end position="22"/>
    </location>
</feature>
<keyword evidence="7" id="KW-0998">Cell outer membrane</keyword>
<accession>A0A7C9FAT0</accession>
<comment type="similarity">
    <text evidence="2">Belongs to the outer membrane factor (OMF) (TC 1.B.17) family.</text>
</comment>
<keyword evidence="11" id="KW-1185">Reference proteome</keyword>
<dbReference type="InterPro" id="IPR003423">
    <property type="entry name" value="OMP_efflux"/>
</dbReference>
<dbReference type="Gene3D" id="1.20.1600.10">
    <property type="entry name" value="Outer membrane efflux proteins (OEP)"/>
    <property type="match status" value="1"/>
</dbReference>
<dbReference type="GO" id="GO:1990281">
    <property type="term" value="C:efflux pump complex"/>
    <property type="evidence" value="ECO:0007669"/>
    <property type="project" value="TreeGrafter"/>
</dbReference>
<evidence type="ECO:0000256" key="8">
    <source>
        <dbReference type="SAM" id="Coils"/>
    </source>
</evidence>
<evidence type="ECO:0000256" key="1">
    <source>
        <dbReference type="ARBA" id="ARBA00004442"/>
    </source>
</evidence>
<evidence type="ECO:0000313" key="11">
    <source>
        <dbReference type="Proteomes" id="UP000479293"/>
    </source>
</evidence>
<dbReference type="InterPro" id="IPR051906">
    <property type="entry name" value="TolC-like"/>
</dbReference>